<dbReference type="AlphaFoldDB" id="A0A0F9DRH2"/>
<sequence length="166" mass="18611">MLLQQIRLNGGVNDTIDALYIDGSFVCFALEDDEDEIKVPGQTRIPGGLYQIKLRTEGGMHNDYAEKYPDMHKGMLWIKNIPNFEWVYLHIGNKHQHTAGCPLVGDSISNNSIGDGFVGNSTQAYKRIYPIIADAILRGEKVWISITEIELPDVELPKPKVKAKKS</sequence>
<proteinExistence type="predicted"/>
<evidence type="ECO:0000259" key="1">
    <source>
        <dbReference type="Pfam" id="PF18925"/>
    </source>
</evidence>
<comment type="caution">
    <text evidence="2">The sequence shown here is derived from an EMBL/GenBank/DDBJ whole genome shotgun (WGS) entry which is preliminary data.</text>
</comment>
<feature type="domain" description="DUF5675" evidence="1">
    <location>
        <begin position="7"/>
        <end position="133"/>
    </location>
</feature>
<gene>
    <name evidence="2" type="ORF">LCGC14_2514610</name>
</gene>
<protein>
    <recommendedName>
        <fullName evidence="1">DUF5675 domain-containing protein</fullName>
    </recommendedName>
</protein>
<organism evidence="2">
    <name type="scientific">marine sediment metagenome</name>
    <dbReference type="NCBI Taxonomy" id="412755"/>
    <lineage>
        <taxon>unclassified sequences</taxon>
        <taxon>metagenomes</taxon>
        <taxon>ecological metagenomes</taxon>
    </lineage>
</organism>
<reference evidence="2" key="1">
    <citation type="journal article" date="2015" name="Nature">
        <title>Complex archaea that bridge the gap between prokaryotes and eukaryotes.</title>
        <authorList>
            <person name="Spang A."/>
            <person name="Saw J.H."/>
            <person name="Jorgensen S.L."/>
            <person name="Zaremba-Niedzwiedzka K."/>
            <person name="Martijn J."/>
            <person name="Lind A.E."/>
            <person name="van Eijk R."/>
            <person name="Schleper C."/>
            <person name="Guy L."/>
            <person name="Ettema T.J."/>
        </authorList>
    </citation>
    <scope>NUCLEOTIDE SEQUENCE</scope>
</reference>
<dbReference type="EMBL" id="LAZR01040417">
    <property type="protein sequence ID" value="KKL14543.1"/>
    <property type="molecule type" value="Genomic_DNA"/>
</dbReference>
<accession>A0A0F9DRH2</accession>
<evidence type="ECO:0000313" key="2">
    <source>
        <dbReference type="EMBL" id="KKL14543.1"/>
    </source>
</evidence>
<dbReference type="Pfam" id="PF18925">
    <property type="entry name" value="DUF5675"/>
    <property type="match status" value="1"/>
</dbReference>
<name>A0A0F9DRH2_9ZZZZ</name>
<dbReference type="InterPro" id="IPR043732">
    <property type="entry name" value="DUF5675"/>
</dbReference>